<dbReference type="Proteomes" id="UP000887575">
    <property type="component" value="Unassembled WGS sequence"/>
</dbReference>
<dbReference type="AlphaFoldDB" id="A0AAF3EET0"/>
<proteinExistence type="predicted"/>
<keyword evidence="1" id="KW-0732">Signal</keyword>
<reference evidence="3" key="1">
    <citation type="submission" date="2024-02" db="UniProtKB">
        <authorList>
            <consortium name="WormBaseParasite"/>
        </authorList>
    </citation>
    <scope>IDENTIFICATION</scope>
</reference>
<evidence type="ECO:0000313" key="3">
    <source>
        <dbReference type="WBParaSite" id="MBELARI_LOCUS12459"/>
    </source>
</evidence>
<protein>
    <submittedName>
        <fullName evidence="3">Uncharacterized protein</fullName>
    </submittedName>
</protein>
<evidence type="ECO:0000256" key="1">
    <source>
        <dbReference type="SAM" id="SignalP"/>
    </source>
</evidence>
<accession>A0AAF3EET0</accession>
<evidence type="ECO:0000313" key="2">
    <source>
        <dbReference type="Proteomes" id="UP000887575"/>
    </source>
</evidence>
<dbReference type="WBParaSite" id="MBELARI_LOCUS12459">
    <property type="protein sequence ID" value="MBELARI_LOCUS12459"/>
    <property type="gene ID" value="MBELARI_LOCUS12459"/>
</dbReference>
<name>A0AAF3EET0_9BILA</name>
<sequence>MFSTRFLVSSALFAVIFICKCKGVPVAKPEDGALVTVSEATTQLIQISSNSTEIDTLTETDSTGVRVKRSGCGVAVAANRAAVAASHAAAVASAVSVANAVPAADAANAAVAGHVAVDAVDADVADVEDAREADNNLYPLKGVISLQNLRIAHLNKIENENKPQPEIGAIDFETSSEEITTPALEVSPALRSQTTHPLIAKLKKFSPGHFFSDLHNQFKSAVRQLVL</sequence>
<feature type="chain" id="PRO_5042094481" evidence="1">
    <location>
        <begin position="24"/>
        <end position="227"/>
    </location>
</feature>
<feature type="signal peptide" evidence="1">
    <location>
        <begin position="1"/>
        <end position="23"/>
    </location>
</feature>
<keyword evidence="2" id="KW-1185">Reference proteome</keyword>
<organism evidence="2 3">
    <name type="scientific">Mesorhabditis belari</name>
    <dbReference type="NCBI Taxonomy" id="2138241"/>
    <lineage>
        <taxon>Eukaryota</taxon>
        <taxon>Metazoa</taxon>
        <taxon>Ecdysozoa</taxon>
        <taxon>Nematoda</taxon>
        <taxon>Chromadorea</taxon>
        <taxon>Rhabditida</taxon>
        <taxon>Rhabditina</taxon>
        <taxon>Rhabditomorpha</taxon>
        <taxon>Rhabditoidea</taxon>
        <taxon>Rhabditidae</taxon>
        <taxon>Mesorhabditinae</taxon>
        <taxon>Mesorhabditis</taxon>
    </lineage>
</organism>